<keyword evidence="1" id="KW-0479">Metal-binding</keyword>
<evidence type="ECO:0000313" key="5">
    <source>
        <dbReference type="Proteomes" id="UP001152607"/>
    </source>
</evidence>
<dbReference type="Proteomes" id="UP001152607">
    <property type="component" value="Unassembled WGS sequence"/>
</dbReference>
<feature type="compositionally biased region" description="Basic and acidic residues" evidence="2">
    <location>
        <begin position="411"/>
        <end position="424"/>
    </location>
</feature>
<dbReference type="InterPro" id="IPR013087">
    <property type="entry name" value="Znf_C2H2_type"/>
</dbReference>
<dbReference type="OrthoDB" id="654211at2759"/>
<dbReference type="GO" id="GO:0008270">
    <property type="term" value="F:zinc ion binding"/>
    <property type="evidence" value="ECO:0007669"/>
    <property type="project" value="UniProtKB-KW"/>
</dbReference>
<dbReference type="EMBL" id="CAOQHR010000008">
    <property type="protein sequence ID" value="CAI6338737.1"/>
    <property type="molecule type" value="Genomic_DNA"/>
</dbReference>
<evidence type="ECO:0000313" key="4">
    <source>
        <dbReference type="EMBL" id="CAI6338737.1"/>
    </source>
</evidence>
<reference evidence="4" key="1">
    <citation type="submission" date="2023-01" db="EMBL/GenBank/DDBJ databases">
        <authorList>
            <person name="Van Ghelder C."/>
            <person name="Rancurel C."/>
        </authorList>
    </citation>
    <scope>NUCLEOTIDE SEQUENCE</scope>
    <source>
        <strain evidence="4">CNCM I-4278</strain>
    </source>
</reference>
<feature type="compositionally biased region" description="Low complexity" evidence="2">
    <location>
        <begin position="91"/>
        <end position="114"/>
    </location>
</feature>
<keyword evidence="1" id="KW-0862">Zinc</keyword>
<evidence type="ECO:0000256" key="2">
    <source>
        <dbReference type="SAM" id="MobiDB-lite"/>
    </source>
</evidence>
<feature type="region of interest" description="Disordered" evidence="2">
    <location>
        <begin position="411"/>
        <end position="436"/>
    </location>
</feature>
<dbReference type="Gene3D" id="3.30.160.60">
    <property type="entry name" value="Classic Zinc Finger"/>
    <property type="match status" value="1"/>
</dbReference>
<proteinExistence type="predicted"/>
<feature type="region of interest" description="Disordered" evidence="2">
    <location>
        <begin position="81"/>
        <end position="118"/>
    </location>
</feature>
<comment type="caution">
    <text evidence="4">The sequence shown here is derived from an EMBL/GenBank/DDBJ whole genome shotgun (WGS) entry which is preliminary data.</text>
</comment>
<protein>
    <recommendedName>
        <fullName evidence="3">C2H2-type domain-containing protein</fullName>
    </recommendedName>
</protein>
<gene>
    <name evidence="4" type="ORF">PDIGIT_LOCUS11871</name>
</gene>
<evidence type="ECO:0000256" key="1">
    <source>
        <dbReference type="PROSITE-ProRule" id="PRU00042"/>
    </source>
</evidence>
<keyword evidence="5" id="KW-1185">Reference proteome</keyword>
<sequence>MDRHFSGTHQSTHLGEGVEHEMEFELAYYDTQHHIPQDSQPYVPQSAYGELHCKHNMPDQIGIVNSGLPLHASDFTPTSNVDYYPTRTHQRNASSSTQSSHTSSYRSSNGSSYSQWQPRYSTASTNSTWSQISAFAEDQHVTQTGCAQDAPLTVSSSTSLAALGGSTVEPPAKGTPTPRQQAPQNVGPSASNPPKREPFQTCVSRKKRSRSAQQLARYWCTSCGEGFKEKYDWKRHEETYQERTEMFACELCNNVYFLDKDFVHHHQKSHRCRVCAEKQHVELARKPRMTRTGWGCGFCSHFSSNWAERCNHISKHFEKEERTMDDWHHSQVIFSLLHRPEIARYWSRLLEIKKSKSSPFRWHRHNTGRVEGFPEANTKPQLQDLLEYYNSEYGSSMTIVQLAFETGSREKELPSLPLKEKDADSTTGPSSQGNLHTFAQNDGMSEVAQWPFLDPIPEDPFQPTDVCTLDCDALHDAFNDGHDFHSFQ</sequence>
<keyword evidence="1" id="KW-0863">Zinc-finger</keyword>
<feature type="compositionally biased region" description="Polar residues" evidence="2">
    <location>
        <begin position="425"/>
        <end position="436"/>
    </location>
</feature>
<dbReference type="AlphaFoldDB" id="A0A9W4XXZ2"/>
<name>A0A9W4XXZ2_9PLEO</name>
<dbReference type="PROSITE" id="PS00028">
    <property type="entry name" value="ZINC_FINGER_C2H2_1"/>
    <property type="match status" value="1"/>
</dbReference>
<feature type="region of interest" description="Disordered" evidence="2">
    <location>
        <begin position="162"/>
        <end position="206"/>
    </location>
</feature>
<feature type="compositionally biased region" description="Polar residues" evidence="2">
    <location>
        <begin position="177"/>
        <end position="192"/>
    </location>
</feature>
<organism evidence="4 5">
    <name type="scientific">Periconia digitata</name>
    <dbReference type="NCBI Taxonomy" id="1303443"/>
    <lineage>
        <taxon>Eukaryota</taxon>
        <taxon>Fungi</taxon>
        <taxon>Dikarya</taxon>
        <taxon>Ascomycota</taxon>
        <taxon>Pezizomycotina</taxon>
        <taxon>Dothideomycetes</taxon>
        <taxon>Pleosporomycetidae</taxon>
        <taxon>Pleosporales</taxon>
        <taxon>Massarineae</taxon>
        <taxon>Periconiaceae</taxon>
        <taxon>Periconia</taxon>
    </lineage>
</organism>
<evidence type="ECO:0000259" key="3">
    <source>
        <dbReference type="PROSITE" id="PS50157"/>
    </source>
</evidence>
<feature type="domain" description="C2H2-type" evidence="3">
    <location>
        <begin position="218"/>
        <end position="245"/>
    </location>
</feature>
<dbReference type="PROSITE" id="PS50157">
    <property type="entry name" value="ZINC_FINGER_C2H2_2"/>
    <property type="match status" value="1"/>
</dbReference>
<accession>A0A9W4XXZ2</accession>